<evidence type="ECO:0000256" key="1">
    <source>
        <dbReference type="SAM" id="Phobius"/>
    </source>
</evidence>
<name>A0A1G2H1E9_9BACT</name>
<accession>A0A1G2H1E9</accession>
<dbReference type="PANTHER" id="PTHR34387:SF2">
    <property type="entry name" value="SLR1258 PROTEIN"/>
    <property type="match status" value="1"/>
</dbReference>
<evidence type="ECO:0000313" key="2">
    <source>
        <dbReference type="EMBL" id="OGZ56287.1"/>
    </source>
</evidence>
<sequence>MENEDKNMKVSFTPNPQGAMRVLAFLVLASLFIFLGARTWREVREARSFAPQNVITISGKSSIFATPDIGQVVISVVREQKTASDAQREATTAANKVIEFVESKGVKKEDIKTDYSIYPKYNYTQDRGQVLTGYEVRQSITVKIRDLDSISGILSGVVERGANEVGNLSFTIDNPDALKAEARVKAIKDAKEKAEALSKELGVRLGRIINFNESEGGIPPPIFYEARSLGIGGAAPAPSPVINPGENEIISNVSVTYEIR</sequence>
<proteinExistence type="predicted"/>
<keyword evidence="1" id="KW-0472">Membrane</keyword>
<keyword evidence="1" id="KW-0812">Transmembrane</keyword>
<gene>
    <name evidence="2" type="ORF">A3J04_04255</name>
</gene>
<dbReference type="InterPro" id="IPR007497">
    <property type="entry name" value="SIMPL/DUF541"/>
</dbReference>
<dbReference type="GO" id="GO:0006974">
    <property type="term" value="P:DNA damage response"/>
    <property type="evidence" value="ECO:0007669"/>
    <property type="project" value="TreeGrafter"/>
</dbReference>
<dbReference type="Pfam" id="PF04402">
    <property type="entry name" value="SIMPL"/>
    <property type="match status" value="1"/>
</dbReference>
<dbReference type="Gene3D" id="3.30.110.170">
    <property type="entry name" value="Protein of unknown function (DUF541), domain 1"/>
    <property type="match status" value="1"/>
</dbReference>
<keyword evidence="1" id="KW-1133">Transmembrane helix</keyword>
<dbReference type="STRING" id="1802129.A3J04_04255"/>
<protein>
    <recommendedName>
        <fullName evidence="4">26 kDa periplasmic immunogenic protein</fullName>
    </recommendedName>
</protein>
<dbReference type="Gene3D" id="3.30.70.2970">
    <property type="entry name" value="Protein of unknown function (DUF541), domain 2"/>
    <property type="match status" value="1"/>
</dbReference>
<evidence type="ECO:0000313" key="3">
    <source>
        <dbReference type="Proteomes" id="UP000177954"/>
    </source>
</evidence>
<comment type="caution">
    <text evidence="2">The sequence shown here is derived from an EMBL/GenBank/DDBJ whole genome shotgun (WGS) entry which is preliminary data.</text>
</comment>
<dbReference type="PANTHER" id="PTHR34387">
    <property type="entry name" value="SLR1258 PROTEIN"/>
    <property type="match status" value="1"/>
</dbReference>
<dbReference type="Proteomes" id="UP000177954">
    <property type="component" value="Unassembled WGS sequence"/>
</dbReference>
<dbReference type="AlphaFoldDB" id="A0A1G2H1E9"/>
<reference evidence="2 3" key="1">
    <citation type="journal article" date="2016" name="Nat. Commun.">
        <title>Thousands of microbial genomes shed light on interconnected biogeochemical processes in an aquifer system.</title>
        <authorList>
            <person name="Anantharaman K."/>
            <person name="Brown C.T."/>
            <person name="Hug L.A."/>
            <person name="Sharon I."/>
            <person name="Castelle C.J."/>
            <person name="Probst A.J."/>
            <person name="Thomas B.C."/>
            <person name="Singh A."/>
            <person name="Wilkins M.J."/>
            <person name="Karaoz U."/>
            <person name="Brodie E.L."/>
            <person name="Williams K.H."/>
            <person name="Hubbard S.S."/>
            <person name="Banfield J.F."/>
        </authorList>
    </citation>
    <scope>NUCLEOTIDE SEQUENCE [LARGE SCALE GENOMIC DNA]</scope>
</reference>
<evidence type="ECO:0008006" key="4">
    <source>
        <dbReference type="Google" id="ProtNLM"/>
    </source>
</evidence>
<dbReference type="EMBL" id="MHNZ01000020">
    <property type="protein sequence ID" value="OGZ56287.1"/>
    <property type="molecule type" value="Genomic_DNA"/>
</dbReference>
<dbReference type="InterPro" id="IPR052022">
    <property type="entry name" value="26kDa_periplasmic_antigen"/>
</dbReference>
<feature type="transmembrane region" description="Helical" evidence="1">
    <location>
        <begin position="20"/>
        <end position="37"/>
    </location>
</feature>
<organism evidence="2 3">
    <name type="scientific">Candidatus Ryanbacteria bacterium RIFCSPLOWO2_02_FULL_47_14</name>
    <dbReference type="NCBI Taxonomy" id="1802129"/>
    <lineage>
        <taxon>Bacteria</taxon>
        <taxon>Candidatus Ryaniibacteriota</taxon>
    </lineage>
</organism>